<dbReference type="OrthoDB" id="7173315at2"/>
<dbReference type="Gene3D" id="3.30.2310.20">
    <property type="entry name" value="RelE-like"/>
    <property type="match status" value="1"/>
</dbReference>
<organism evidence="3 4">
    <name type="scientific">Marixanthomonas spongiae</name>
    <dbReference type="NCBI Taxonomy" id="2174845"/>
    <lineage>
        <taxon>Bacteria</taxon>
        <taxon>Pseudomonadati</taxon>
        <taxon>Bacteroidota</taxon>
        <taxon>Flavobacteriia</taxon>
        <taxon>Flavobacteriales</taxon>
        <taxon>Flavobacteriaceae</taxon>
        <taxon>Marixanthomonas</taxon>
    </lineage>
</organism>
<reference evidence="3 4" key="1">
    <citation type="submission" date="2018-04" db="EMBL/GenBank/DDBJ databases">
        <title>Marixanthomonas spongiae HN-E44 sp. nov., isolated from a marine sponge.</title>
        <authorList>
            <person name="Luo L."/>
            <person name="Zhuang L."/>
        </authorList>
    </citation>
    <scope>NUCLEOTIDE SEQUENCE [LARGE SCALE GENOMIC DNA]</scope>
    <source>
        <strain evidence="3 4">HN-E44</strain>
    </source>
</reference>
<comment type="similarity">
    <text evidence="2">Belongs to the RelE toxin family.</text>
</comment>
<evidence type="ECO:0000313" key="4">
    <source>
        <dbReference type="Proteomes" id="UP000245962"/>
    </source>
</evidence>
<evidence type="ECO:0000256" key="2">
    <source>
        <dbReference type="PIRNR" id="PIRNR029218"/>
    </source>
</evidence>
<dbReference type="AlphaFoldDB" id="A0A2U0I7V5"/>
<evidence type="ECO:0000256" key="1">
    <source>
        <dbReference type="ARBA" id="ARBA00022649"/>
    </source>
</evidence>
<accession>A0A2U0I7V5</accession>
<dbReference type="PIRSF" id="PIRSF029218">
    <property type="entry name" value="ParE"/>
    <property type="match status" value="1"/>
</dbReference>
<dbReference type="InterPro" id="IPR028344">
    <property type="entry name" value="ParE1/4"/>
</dbReference>
<dbReference type="RefSeq" id="WP_116692930.1">
    <property type="nucleotide sequence ID" value="NZ_QEHR01000001.1"/>
</dbReference>
<gene>
    <name evidence="3" type="ORF">DDV96_01315</name>
</gene>
<dbReference type="Proteomes" id="UP000245962">
    <property type="component" value="Unassembled WGS sequence"/>
</dbReference>
<dbReference type="InterPro" id="IPR007712">
    <property type="entry name" value="RelE/ParE_toxin"/>
</dbReference>
<keyword evidence="1" id="KW-1277">Toxin-antitoxin system</keyword>
<dbReference type="Pfam" id="PF05016">
    <property type="entry name" value="ParE_toxin"/>
    <property type="match status" value="1"/>
</dbReference>
<keyword evidence="4" id="KW-1185">Reference proteome</keyword>
<sequence length="96" mass="11002">MGVYRLSIKADLDIAELYEHGIATFGLLQAQKYVTGMHHHFQTLSNNAELGRDASEFAPSLLRFVYKAHTIFYRITDDGVFIVRILGQSMDYPRHI</sequence>
<comment type="caution">
    <text evidence="3">The sequence shown here is derived from an EMBL/GenBank/DDBJ whole genome shotgun (WGS) entry which is preliminary data.</text>
</comment>
<proteinExistence type="inferred from homology"/>
<name>A0A2U0I7V5_9FLAO</name>
<dbReference type="InterPro" id="IPR035093">
    <property type="entry name" value="RelE/ParE_toxin_dom_sf"/>
</dbReference>
<evidence type="ECO:0000313" key="3">
    <source>
        <dbReference type="EMBL" id="PVW17183.1"/>
    </source>
</evidence>
<protein>
    <recommendedName>
        <fullName evidence="2">Toxin</fullName>
    </recommendedName>
</protein>
<dbReference type="EMBL" id="QEHR01000001">
    <property type="protein sequence ID" value="PVW17183.1"/>
    <property type="molecule type" value="Genomic_DNA"/>
</dbReference>